<organism evidence="2 3">
    <name type="scientific">Mediterraneibacter gnavus</name>
    <name type="common">Ruminococcus gnavus</name>
    <dbReference type="NCBI Taxonomy" id="33038"/>
    <lineage>
        <taxon>Bacteria</taxon>
        <taxon>Bacillati</taxon>
        <taxon>Bacillota</taxon>
        <taxon>Clostridia</taxon>
        <taxon>Lachnospirales</taxon>
        <taxon>Lachnospiraceae</taxon>
        <taxon>Mediterraneibacter</taxon>
    </lineage>
</organism>
<proteinExistence type="predicted"/>
<keyword evidence="1" id="KW-1133">Transmembrane helix</keyword>
<dbReference type="AlphaFoldDB" id="A0A412BXL9"/>
<evidence type="ECO:0000313" key="2">
    <source>
        <dbReference type="EMBL" id="RGQ65465.1"/>
    </source>
</evidence>
<keyword evidence="1" id="KW-0812">Transmembrane</keyword>
<dbReference type="EMBL" id="QRTJ01000025">
    <property type="protein sequence ID" value="RGQ65465.1"/>
    <property type="molecule type" value="Genomic_DNA"/>
</dbReference>
<comment type="caution">
    <text evidence="2">The sequence shown here is derived from an EMBL/GenBank/DDBJ whole genome shotgun (WGS) entry which is preliminary data.</text>
</comment>
<sequence length="142" mass="16760">MKINIVKMTEWKNLYPIKKIILLSVWLFTVLILYASFVALIKDHDFRTIFIIILDSVGLVKSFIPIKKYILTSYHCMPVFNQIFTKEELEELLENEVFHKMTGSKENPLNRPELLESENWFCIHGKFISCLLSKLKTLDFTD</sequence>
<evidence type="ECO:0000313" key="3">
    <source>
        <dbReference type="Proteomes" id="UP000286137"/>
    </source>
</evidence>
<keyword evidence="1" id="KW-0472">Membrane</keyword>
<name>A0A412BXL9_MEDGN</name>
<gene>
    <name evidence="2" type="ORF">DWY88_11990</name>
</gene>
<feature type="non-terminal residue" evidence="2">
    <location>
        <position position="142"/>
    </location>
</feature>
<evidence type="ECO:0000256" key="1">
    <source>
        <dbReference type="SAM" id="Phobius"/>
    </source>
</evidence>
<reference evidence="2 3" key="1">
    <citation type="submission" date="2018-08" db="EMBL/GenBank/DDBJ databases">
        <title>A genome reference for cultivated species of the human gut microbiota.</title>
        <authorList>
            <person name="Zou Y."/>
            <person name="Xue W."/>
            <person name="Luo G."/>
        </authorList>
    </citation>
    <scope>NUCLEOTIDE SEQUENCE [LARGE SCALE GENOMIC DNA]</scope>
    <source>
        <strain evidence="2 3">AF27-4BH</strain>
    </source>
</reference>
<feature type="transmembrane region" description="Helical" evidence="1">
    <location>
        <begin position="20"/>
        <end position="40"/>
    </location>
</feature>
<protein>
    <submittedName>
        <fullName evidence="2">Uncharacterized protein</fullName>
    </submittedName>
</protein>
<dbReference type="Proteomes" id="UP000286137">
    <property type="component" value="Unassembled WGS sequence"/>
</dbReference>
<accession>A0A412BXL9</accession>
<feature type="transmembrane region" description="Helical" evidence="1">
    <location>
        <begin position="46"/>
        <end position="64"/>
    </location>
</feature>